<gene>
    <name evidence="1" type="ORF">CYXG_00126</name>
</gene>
<name>M1T2B7_9CAUD</name>
<dbReference type="Pfam" id="PF20198">
    <property type="entry name" value="DUF6561"/>
    <property type="match status" value="1"/>
</dbReference>
<sequence>MALKVVLLKNGNLDDYLVGNVEELDEEPSLFIENCHRIKDGELSPYPLYSAQRDLFLTSESVFTIVDPSPDIAKKYKSL</sequence>
<protein>
    <submittedName>
        <fullName evidence="1">Uncharacterized protein</fullName>
    </submittedName>
</protein>
<dbReference type="KEGG" id="vg:15013548"/>
<dbReference type="GeneID" id="15013548"/>
<dbReference type="OrthoDB" id="25340at10239"/>
<reference evidence="1 2" key="1">
    <citation type="submission" date="2010-03" db="EMBL/GenBank/DDBJ databases">
        <title>The Genome Sequence of Cyanophage S-SSM4.</title>
        <authorList>
            <consortium name="The Broad Institute Genome Sequencing Platform"/>
            <person name="Henn M.R."/>
            <person name="Sullivan M.S."/>
            <person name="Osburne M.S."/>
            <person name="Levin J."/>
            <person name="Malboeuf C."/>
            <person name="Casali M."/>
            <person name="Russ C."/>
            <person name="Lennon N."/>
            <person name="Erlich R."/>
            <person name="Young S.K."/>
            <person name="Koehrsen M."/>
            <person name="Yandava C."/>
            <person name="Zeng Q."/>
            <person name="Alvarado L."/>
            <person name="Anderson S."/>
            <person name="Berlin A."/>
            <person name="Borenstein D."/>
            <person name="Chen Z."/>
            <person name="Engels R."/>
            <person name="Freedman E."/>
            <person name="Gellesch M."/>
            <person name="Goldberg J."/>
            <person name="Green L."/>
            <person name="Griggs A."/>
            <person name="Gujja S."/>
            <person name="Heiman D."/>
            <person name="Hepburn T."/>
            <person name="Howarth C."/>
            <person name="Jen D."/>
            <person name="Larson L."/>
            <person name="Lewis B."/>
            <person name="Mehta T."/>
            <person name="Park D."/>
            <person name="Pearson M."/>
            <person name="Roberts A."/>
            <person name="Ryan E."/>
            <person name="Saif S."/>
            <person name="Shea T."/>
            <person name="Shenoy N."/>
            <person name="Sisk P."/>
            <person name="Stolte C."/>
            <person name="Sykes S."/>
            <person name="Walk T."/>
            <person name="White J."/>
            <person name="Yu Q."/>
            <person name="Coleman M.L."/>
            <person name="Huang K.H."/>
            <person name="Weigele P.R."/>
            <person name="DeFrancesco A.S."/>
            <person name="Kern S.E."/>
            <person name="Thompson L.R."/>
            <person name="Fu R."/>
            <person name="Hombeck B."/>
            <person name="Chisholm S.W."/>
            <person name="Haas B."/>
            <person name="Nusbaum C."/>
            <person name="Galagan J."/>
            <person name="Birren B."/>
        </authorList>
    </citation>
    <scope>NUCLEOTIDE SEQUENCE [LARGE SCALE GENOMIC DNA]</scope>
    <source>
        <strain evidence="1 2">S-SSM4</strain>
    </source>
</reference>
<proteinExistence type="predicted"/>
<evidence type="ECO:0000313" key="1">
    <source>
        <dbReference type="EMBL" id="AGG54190.1"/>
    </source>
</evidence>
<evidence type="ECO:0000313" key="2">
    <source>
        <dbReference type="Proteomes" id="UP000203282"/>
    </source>
</evidence>
<dbReference type="EMBL" id="HQ316583">
    <property type="protein sequence ID" value="AGG54190.1"/>
    <property type="molecule type" value="Genomic_DNA"/>
</dbReference>
<accession>M1T2B7</accession>
<organism evidence="1 2">
    <name type="scientific">Synechococcus phage S-SSM4</name>
    <dbReference type="NCBI Taxonomy" id="536466"/>
    <lineage>
        <taxon>Viruses</taxon>
        <taxon>Duplodnaviria</taxon>
        <taxon>Heunggongvirae</taxon>
        <taxon>Uroviricota</taxon>
        <taxon>Caudoviricetes</taxon>
        <taxon>Pantevenvirales</taxon>
        <taxon>Kyanoviridae</taxon>
        <taxon>Greenvirus</taxon>
        <taxon>Greenvirus ssm4</taxon>
    </lineage>
</organism>
<keyword evidence="2" id="KW-1185">Reference proteome</keyword>
<dbReference type="InterPro" id="IPR046691">
    <property type="entry name" value="DUF6561"/>
</dbReference>
<dbReference type="Proteomes" id="UP000203282">
    <property type="component" value="Segment"/>
</dbReference>
<dbReference type="RefSeq" id="YP_007677315.1">
    <property type="nucleotide sequence ID" value="NC_020875.1"/>
</dbReference>